<evidence type="ECO:0000313" key="2">
    <source>
        <dbReference type="Proteomes" id="UP000308600"/>
    </source>
</evidence>
<keyword evidence="2" id="KW-1185">Reference proteome</keyword>
<organism evidence="1 2">
    <name type="scientific">Pluteus cervinus</name>
    <dbReference type="NCBI Taxonomy" id="181527"/>
    <lineage>
        <taxon>Eukaryota</taxon>
        <taxon>Fungi</taxon>
        <taxon>Dikarya</taxon>
        <taxon>Basidiomycota</taxon>
        <taxon>Agaricomycotina</taxon>
        <taxon>Agaricomycetes</taxon>
        <taxon>Agaricomycetidae</taxon>
        <taxon>Agaricales</taxon>
        <taxon>Pluteineae</taxon>
        <taxon>Pluteaceae</taxon>
        <taxon>Pluteus</taxon>
    </lineage>
</organism>
<accession>A0ACD3AQ91</accession>
<dbReference type="Proteomes" id="UP000308600">
    <property type="component" value="Unassembled WGS sequence"/>
</dbReference>
<dbReference type="EMBL" id="ML208370">
    <property type="protein sequence ID" value="TFK67682.1"/>
    <property type="molecule type" value="Genomic_DNA"/>
</dbReference>
<name>A0ACD3AQ91_9AGAR</name>
<sequence>MSPMTMINTSGTCATTRLVQCRGFGTYMNDISRKFDNDPEDVPDLTKADFLARKKVFHQVMDWAESRPNGEEWIPILYAYEIVRASAKREAYWGHMVFIDTTTTRFLLVMVFPSTCDCGNYSHHDYDALTQYHAHRLMSLANYIYHYDNKPNWVRATYTTTDHDFKLDPAFLDGVGSLRTKIEQEEKTEVYPVYNITADNFTPSLLESDLEKINNITLHSGWWKRPSEEVKQKVLGDKSARPELSATWKQRNPRLCSHCNVLKDKSLMLCSKCKLVYYCVNLLRGRCTKKYARRLRHPVSVELRSNVGILSYKLYF</sequence>
<reference evidence="1 2" key="1">
    <citation type="journal article" date="2019" name="Nat. Ecol. Evol.">
        <title>Megaphylogeny resolves global patterns of mushroom evolution.</title>
        <authorList>
            <person name="Varga T."/>
            <person name="Krizsan K."/>
            <person name="Foldi C."/>
            <person name="Dima B."/>
            <person name="Sanchez-Garcia M."/>
            <person name="Sanchez-Ramirez S."/>
            <person name="Szollosi G.J."/>
            <person name="Szarkandi J.G."/>
            <person name="Papp V."/>
            <person name="Albert L."/>
            <person name="Andreopoulos W."/>
            <person name="Angelini C."/>
            <person name="Antonin V."/>
            <person name="Barry K.W."/>
            <person name="Bougher N.L."/>
            <person name="Buchanan P."/>
            <person name="Buyck B."/>
            <person name="Bense V."/>
            <person name="Catcheside P."/>
            <person name="Chovatia M."/>
            <person name="Cooper J."/>
            <person name="Damon W."/>
            <person name="Desjardin D."/>
            <person name="Finy P."/>
            <person name="Geml J."/>
            <person name="Haridas S."/>
            <person name="Hughes K."/>
            <person name="Justo A."/>
            <person name="Karasinski D."/>
            <person name="Kautmanova I."/>
            <person name="Kiss B."/>
            <person name="Kocsube S."/>
            <person name="Kotiranta H."/>
            <person name="LaButti K.M."/>
            <person name="Lechner B.E."/>
            <person name="Liimatainen K."/>
            <person name="Lipzen A."/>
            <person name="Lukacs Z."/>
            <person name="Mihaltcheva S."/>
            <person name="Morgado L.N."/>
            <person name="Niskanen T."/>
            <person name="Noordeloos M.E."/>
            <person name="Ohm R.A."/>
            <person name="Ortiz-Santana B."/>
            <person name="Ovrebo C."/>
            <person name="Racz N."/>
            <person name="Riley R."/>
            <person name="Savchenko A."/>
            <person name="Shiryaev A."/>
            <person name="Soop K."/>
            <person name="Spirin V."/>
            <person name="Szebenyi C."/>
            <person name="Tomsovsky M."/>
            <person name="Tulloss R.E."/>
            <person name="Uehling J."/>
            <person name="Grigoriev I.V."/>
            <person name="Vagvolgyi C."/>
            <person name="Papp T."/>
            <person name="Martin F.M."/>
            <person name="Miettinen O."/>
            <person name="Hibbett D.S."/>
            <person name="Nagy L.G."/>
        </authorList>
    </citation>
    <scope>NUCLEOTIDE SEQUENCE [LARGE SCALE GENOMIC DNA]</scope>
    <source>
        <strain evidence="1 2">NL-1719</strain>
    </source>
</reference>
<gene>
    <name evidence="1" type="ORF">BDN72DRAFT_913361</name>
</gene>
<protein>
    <submittedName>
        <fullName evidence="1">Uncharacterized protein</fullName>
    </submittedName>
</protein>
<evidence type="ECO:0000313" key="1">
    <source>
        <dbReference type="EMBL" id="TFK67682.1"/>
    </source>
</evidence>
<proteinExistence type="predicted"/>